<dbReference type="PATRIC" id="fig|502800.11.peg.515"/>
<accession>A0A0H3B7W4</accession>
<sequence>MDSIFFDVFYHSFNRFQTQWNASYLSSIMCMTFHNITGNNMKLKASLDDGYPTDGYARVTKTAKFLGVSYPTLWRWMRDGDFVKPIELSEGVKVFDAAEVRAWVNSKKEAA</sequence>
<name>A0A0H3B7W4_YERPY</name>
<dbReference type="SUPFAM" id="SSF46955">
    <property type="entry name" value="Putative DNA-binding domain"/>
    <property type="match status" value="1"/>
</dbReference>
<proteinExistence type="predicted"/>
<dbReference type="InterPro" id="IPR010260">
    <property type="entry name" value="AlpA"/>
</dbReference>
<dbReference type="InterPro" id="IPR009061">
    <property type="entry name" value="DNA-bd_dom_put_sf"/>
</dbReference>
<organism evidence="1">
    <name type="scientific">Yersinia pseudotuberculosis serotype O:3 (strain YPIII)</name>
    <dbReference type="NCBI Taxonomy" id="502800"/>
    <lineage>
        <taxon>Bacteria</taxon>
        <taxon>Pseudomonadati</taxon>
        <taxon>Pseudomonadota</taxon>
        <taxon>Gammaproteobacteria</taxon>
        <taxon>Enterobacterales</taxon>
        <taxon>Yersiniaceae</taxon>
        <taxon>Yersinia</taxon>
    </lineage>
</organism>
<evidence type="ECO:0000313" key="1">
    <source>
        <dbReference type="EMBL" id="ACA70423.1"/>
    </source>
</evidence>
<dbReference type="Pfam" id="PF05930">
    <property type="entry name" value="Phage_AlpA"/>
    <property type="match status" value="1"/>
</dbReference>
<dbReference type="KEGG" id="ypy:YPK_4164"/>
<dbReference type="InterPro" id="IPR036388">
    <property type="entry name" value="WH-like_DNA-bd_sf"/>
</dbReference>
<dbReference type="EMBL" id="CP000950">
    <property type="protein sequence ID" value="ACA70423.1"/>
    <property type="molecule type" value="Genomic_DNA"/>
</dbReference>
<dbReference type="Gene3D" id="1.10.10.10">
    <property type="entry name" value="Winged helix-like DNA-binding domain superfamily/Winged helix DNA-binding domain"/>
    <property type="match status" value="1"/>
</dbReference>
<dbReference type="AlphaFoldDB" id="A0A0H3B7W4"/>
<gene>
    <name evidence="1" type="ordered locus">YPK_4164</name>
</gene>
<protein>
    <submittedName>
        <fullName evidence="1">Phage transcriptional regulator, AlpA</fullName>
    </submittedName>
</protein>
<reference evidence="1" key="1">
    <citation type="submission" date="2008-02" db="EMBL/GenBank/DDBJ databases">
        <title>Complete sequence of Yersinia pseudotuberculosis YPIII.</title>
        <authorList>
            <consortium name="US DOE Joint Genome Institute"/>
            <person name="Challacombe J.F."/>
            <person name="Bruce D."/>
            <person name="Detter J.C."/>
            <person name="Green L."/>
            <person name="Land M."/>
            <person name="Munk C."/>
            <person name="Lindler L.E."/>
            <person name="Nikolich M.P."/>
            <person name="Brettin T."/>
        </authorList>
    </citation>
    <scope>NUCLEOTIDE SEQUENCE</scope>
    <source>
        <strain evidence="1">YPIII</strain>
    </source>
</reference>